<keyword evidence="5 10" id="KW-0997">Cell inner membrane</keyword>
<comment type="similarity">
    <text evidence="2 10">Belongs to the GSP K family.</text>
</comment>
<evidence type="ECO:0000256" key="2">
    <source>
        <dbReference type="ARBA" id="ARBA00007246"/>
    </source>
</evidence>
<keyword evidence="9 10" id="KW-0472">Membrane</keyword>
<dbReference type="InterPro" id="IPR049031">
    <property type="entry name" value="T2SSK_SAM-like_1st"/>
</dbReference>
<dbReference type="Pfam" id="PF03934">
    <property type="entry name" value="T2SSK"/>
    <property type="match status" value="1"/>
</dbReference>
<evidence type="ECO:0000256" key="4">
    <source>
        <dbReference type="ARBA" id="ARBA00022475"/>
    </source>
</evidence>
<evidence type="ECO:0000256" key="6">
    <source>
        <dbReference type="ARBA" id="ARBA00022692"/>
    </source>
</evidence>
<dbReference type="RefSeq" id="WP_172197753.1">
    <property type="nucleotide sequence ID" value="NZ_CP071060.1"/>
</dbReference>
<evidence type="ECO:0000313" key="14">
    <source>
        <dbReference type="EMBL" id="QSI75803.1"/>
    </source>
</evidence>
<keyword evidence="6 11" id="KW-0812">Transmembrane</keyword>
<evidence type="ECO:0000256" key="8">
    <source>
        <dbReference type="ARBA" id="ARBA00022989"/>
    </source>
</evidence>
<sequence length="322" mass="34752">MSARSRDSSPCIERQRGVAVIMAMLTVALVAALAASVVAAFGFAVESLSGRHDLAQARWLARGAIDWARNVLADDSRRTGDIDHLGETWAVKVPPTPVDEGEVSGEIEDLSGRFNLNNLAPNGVVDKDAVKQFGRLLEAVGVSGAQAASMATILGGWIDAAQEDPSFYPQPTDSATTVKPLNAPFVSVDELANVPGFDAATVERLRPFVTAVPASPARSLINVNTAPAEVLAATLENYSLDRARNLVSGRNTAWFTQKSDFERRTGLTLDESRFSLKSYYFLVSGRAHFGTATTRMQVLLARGVIANSVRKNWPEIIWQKIL</sequence>
<dbReference type="InterPro" id="IPR005628">
    <property type="entry name" value="GspK"/>
</dbReference>
<dbReference type="SUPFAM" id="SSF158544">
    <property type="entry name" value="GspK insert domain-like"/>
    <property type="match status" value="1"/>
</dbReference>
<name>A0ABX7M204_9RHOO</name>
<dbReference type="Gene3D" id="3.30.1300.30">
    <property type="entry name" value="GSPII I/J protein-like"/>
    <property type="match status" value="1"/>
</dbReference>
<protein>
    <recommendedName>
        <fullName evidence="10">Type II secretion system protein K</fullName>
    </recommendedName>
</protein>
<keyword evidence="7" id="KW-0653">Protein transport</keyword>
<feature type="domain" description="T2SS protein K second SAM-like" evidence="12">
    <location>
        <begin position="221"/>
        <end position="267"/>
    </location>
</feature>
<proteinExistence type="inferred from homology"/>
<dbReference type="PIRSF" id="PIRSF002786">
    <property type="entry name" value="XcpX"/>
    <property type="match status" value="1"/>
</dbReference>
<feature type="domain" description="T2SS protein K first SAM-like" evidence="13">
    <location>
        <begin position="112"/>
        <end position="213"/>
    </location>
</feature>
<organism evidence="14 15">
    <name type="scientific">Niveibacterium microcysteis</name>
    <dbReference type="NCBI Taxonomy" id="2811415"/>
    <lineage>
        <taxon>Bacteria</taxon>
        <taxon>Pseudomonadati</taxon>
        <taxon>Pseudomonadota</taxon>
        <taxon>Betaproteobacteria</taxon>
        <taxon>Rhodocyclales</taxon>
        <taxon>Rhodocyclaceae</taxon>
        <taxon>Niveibacterium</taxon>
    </lineage>
</organism>
<evidence type="ECO:0000256" key="7">
    <source>
        <dbReference type="ARBA" id="ARBA00022927"/>
    </source>
</evidence>
<dbReference type="Gene3D" id="1.10.40.60">
    <property type="entry name" value="EpsJ-like"/>
    <property type="match status" value="2"/>
</dbReference>
<evidence type="ECO:0000256" key="11">
    <source>
        <dbReference type="SAM" id="Phobius"/>
    </source>
</evidence>
<evidence type="ECO:0000256" key="3">
    <source>
        <dbReference type="ARBA" id="ARBA00022448"/>
    </source>
</evidence>
<evidence type="ECO:0000256" key="5">
    <source>
        <dbReference type="ARBA" id="ARBA00022519"/>
    </source>
</evidence>
<dbReference type="EMBL" id="CP071060">
    <property type="protein sequence ID" value="QSI75803.1"/>
    <property type="molecule type" value="Genomic_DNA"/>
</dbReference>
<keyword evidence="3 10" id="KW-0813">Transport</keyword>
<dbReference type="PANTHER" id="PTHR38831">
    <property type="entry name" value="TYPE II SECRETION SYSTEM PROTEIN K"/>
    <property type="match status" value="1"/>
</dbReference>
<keyword evidence="8 11" id="KW-1133">Transmembrane helix</keyword>
<dbReference type="InterPro" id="IPR045584">
    <property type="entry name" value="Pilin-like"/>
</dbReference>
<keyword evidence="4 10" id="KW-1003">Cell membrane</keyword>
<gene>
    <name evidence="14" type="primary">gspK</name>
    <name evidence="14" type="ORF">JY500_15105</name>
</gene>
<evidence type="ECO:0000256" key="9">
    <source>
        <dbReference type="ARBA" id="ARBA00023136"/>
    </source>
</evidence>
<accession>A0ABX7M204</accession>
<evidence type="ECO:0000256" key="1">
    <source>
        <dbReference type="ARBA" id="ARBA00004533"/>
    </source>
</evidence>
<dbReference type="PANTHER" id="PTHR38831:SF1">
    <property type="entry name" value="TYPE II SECRETION SYSTEM PROTEIN K-RELATED"/>
    <property type="match status" value="1"/>
</dbReference>
<dbReference type="Proteomes" id="UP000663570">
    <property type="component" value="Chromosome"/>
</dbReference>
<evidence type="ECO:0000256" key="10">
    <source>
        <dbReference type="PIRNR" id="PIRNR002786"/>
    </source>
</evidence>
<evidence type="ECO:0000259" key="12">
    <source>
        <dbReference type="Pfam" id="PF03934"/>
    </source>
</evidence>
<dbReference type="SUPFAM" id="SSF54523">
    <property type="entry name" value="Pili subunits"/>
    <property type="match status" value="1"/>
</dbReference>
<evidence type="ECO:0000259" key="13">
    <source>
        <dbReference type="Pfam" id="PF21687"/>
    </source>
</evidence>
<dbReference type="Pfam" id="PF21687">
    <property type="entry name" value="T2SSK_1st"/>
    <property type="match status" value="1"/>
</dbReference>
<dbReference type="InterPro" id="IPR049179">
    <property type="entry name" value="T2SSK_SAM-like_2nd"/>
</dbReference>
<dbReference type="InterPro" id="IPR038072">
    <property type="entry name" value="GspK_central_sf"/>
</dbReference>
<dbReference type="NCBIfam" id="NF037980">
    <property type="entry name" value="T2SS_GspK"/>
    <property type="match status" value="1"/>
</dbReference>
<keyword evidence="15" id="KW-1185">Reference proteome</keyword>
<reference evidence="14 15" key="1">
    <citation type="submission" date="2021-02" db="EMBL/GenBank/DDBJ databases">
        <title>Niveibacterium changnyeongensis HC41.</title>
        <authorList>
            <person name="Kang M."/>
        </authorList>
    </citation>
    <scope>NUCLEOTIDE SEQUENCE [LARGE SCALE GENOMIC DNA]</scope>
    <source>
        <strain evidence="14 15">HC41</strain>
    </source>
</reference>
<evidence type="ECO:0000313" key="15">
    <source>
        <dbReference type="Proteomes" id="UP000663570"/>
    </source>
</evidence>
<comment type="subcellular location">
    <subcellularLocation>
        <location evidence="1 10">Cell inner membrane</location>
    </subcellularLocation>
</comment>
<feature type="transmembrane region" description="Helical" evidence="11">
    <location>
        <begin position="20"/>
        <end position="45"/>
    </location>
</feature>